<dbReference type="RefSeq" id="WP_169947567.1">
    <property type="nucleotide sequence ID" value="NZ_CP053015.1"/>
</dbReference>
<evidence type="ECO:0000313" key="2">
    <source>
        <dbReference type="EMBL" id="QJQ33374.1"/>
    </source>
</evidence>
<accession>A0A6M4AWB6</accession>
<protein>
    <recommendedName>
        <fullName evidence="4">DUF2842 domain-containing protein</fullName>
    </recommendedName>
</protein>
<reference evidence="2 3" key="1">
    <citation type="submission" date="2020-01" db="EMBL/GenBank/DDBJ databases">
        <title>Sphingomonas sp. strain CSW-10.</title>
        <authorList>
            <person name="Chen W.-M."/>
        </authorList>
    </citation>
    <scope>NUCLEOTIDE SEQUENCE [LARGE SCALE GENOMIC DNA]</scope>
    <source>
        <strain evidence="2 3">CSW-10</strain>
    </source>
</reference>
<evidence type="ECO:0000313" key="3">
    <source>
        <dbReference type="Proteomes" id="UP000503018"/>
    </source>
</evidence>
<keyword evidence="1" id="KW-1133">Transmembrane helix</keyword>
<feature type="transmembrane region" description="Helical" evidence="1">
    <location>
        <begin position="45"/>
        <end position="68"/>
    </location>
</feature>
<sequence length="81" mass="8954">MTTPAPDPARARFAMLMAVRISAVLMVMGGMLIASDRFPSIAPPLAQWLGYAMMAIGFLELVIIVPMLHRRWRSPRDGDAQ</sequence>
<keyword evidence="1" id="KW-0812">Transmembrane</keyword>
<keyword evidence="1" id="KW-0472">Membrane</keyword>
<dbReference type="AlphaFoldDB" id="A0A6M4AWB6"/>
<gene>
    <name evidence="2" type="ORF">GV829_13780</name>
</gene>
<proteinExistence type="predicted"/>
<feature type="transmembrane region" description="Helical" evidence="1">
    <location>
        <begin position="12"/>
        <end position="33"/>
    </location>
</feature>
<keyword evidence="3" id="KW-1185">Reference proteome</keyword>
<name>A0A6M4AWB6_9SPHN</name>
<dbReference type="EMBL" id="CP053015">
    <property type="protein sequence ID" value="QJQ33374.1"/>
    <property type="molecule type" value="Genomic_DNA"/>
</dbReference>
<evidence type="ECO:0008006" key="4">
    <source>
        <dbReference type="Google" id="ProtNLM"/>
    </source>
</evidence>
<evidence type="ECO:0000256" key="1">
    <source>
        <dbReference type="SAM" id="Phobius"/>
    </source>
</evidence>
<dbReference type="Proteomes" id="UP000503018">
    <property type="component" value="Chromosome"/>
</dbReference>
<organism evidence="2 3">
    <name type="scientific">Sphingomonas lacunae</name>
    <dbReference type="NCBI Taxonomy" id="2698828"/>
    <lineage>
        <taxon>Bacteria</taxon>
        <taxon>Pseudomonadati</taxon>
        <taxon>Pseudomonadota</taxon>
        <taxon>Alphaproteobacteria</taxon>
        <taxon>Sphingomonadales</taxon>
        <taxon>Sphingomonadaceae</taxon>
        <taxon>Sphingomonas</taxon>
    </lineage>
</organism>
<dbReference type="KEGG" id="slan:GV829_13780"/>